<dbReference type="OrthoDB" id="6510336at2"/>
<dbReference type="PRINTS" id="PR01341">
    <property type="entry name" value="SALSPVBPROT"/>
</dbReference>
<gene>
    <name evidence="7" type="ORF">B7H17_17620</name>
</gene>
<keyword evidence="2" id="KW-0964">Secreted</keyword>
<evidence type="ECO:0000259" key="5">
    <source>
        <dbReference type="Pfam" id="PF12255"/>
    </source>
</evidence>
<proteinExistence type="predicted"/>
<name>A0A1X0ZSU3_PSEPU</name>
<evidence type="ECO:0000313" key="7">
    <source>
        <dbReference type="EMBL" id="ORL62823.1"/>
    </source>
</evidence>
<dbReference type="Pfam" id="PF12255">
    <property type="entry name" value="TcdB_toxin_midC"/>
    <property type="match status" value="1"/>
</dbReference>
<comment type="caution">
    <text evidence="7">The sequence shown here is derived from an EMBL/GenBank/DDBJ whole genome shotgun (WGS) entry which is preliminary data.</text>
</comment>
<dbReference type="InterPro" id="IPR003284">
    <property type="entry name" value="Sal_SpvB"/>
</dbReference>
<dbReference type="Pfam" id="PF03534">
    <property type="entry name" value="SpvB"/>
    <property type="match status" value="1"/>
</dbReference>
<dbReference type="EMBL" id="NBWC01000025">
    <property type="protein sequence ID" value="ORL62823.1"/>
    <property type="molecule type" value="Genomic_DNA"/>
</dbReference>
<dbReference type="InterPro" id="IPR022045">
    <property type="entry name" value="TcdB_toxin_mid/N"/>
</dbReference>
<evidence type="ECO:0000256" key="3">
    <source>
        <dbReference type="ARBA" id="ARBA00023026"/>
    </source>
</evidence>
<evidence type="ECO:0008006" key="9">
    <source>
        <dbReference type="Google" id="ProtNLM"/>
    </source>
</evidence>
<comment type="subcellular location">
    <subcellularLocation>
        <location evidence="1">Secreted</location>
    </subcellularLocation>
</comment>
<reference evidence="7 8" key="1">
    <citation type="submission" date="2017-04" db="EMBL/GenBank/DDBJ databases">
        <title>Presence of VIM-2 positive Pseudomonas species in chickens and their surrounding environment.</title>
        <authorList>
            <person name="Zhang R."/>
        </authorList>
    </citation>
    <scope>NUCLEOTIDE SEQUENCE [LARGE SCALE GENOMIC DNA]</scope>
    <source>
        <strain evidence="7 8">DZ-C18</strain>
    </source>
</reference>
<organism evidence="7 8">
    <name type="scientific">Pseudomonas putida</name>
    <name type="common">Arthrobacter siderocapsulatus</name>
    <dbReference type="NCBI Taxonomy" id="303"/>
    <lineage>
        <taxon>Bacteria</taxon>
        <taxon>Pseudomonadati</taxon>
        <taxon>Pseudomonadota</taxon>
        <taxon>Gammaproteobacteria</taxon>
        <taxon>Pseudomonadales</taxon>
        <taxon>Pseudomonadaceae</taxon>
        <taxon>Pseudomonas</taxon>
    </lineage>
</organism>
<evidence type="ECO:0000259" key="6">
    <source>
        <dbReference type="Pfam" id="PF12256"/>
    </source>
</evidence>
<dbReference type="InterPro" id="IPR028994">
    <property type="entry name" value="Integrin_alpha_N"/>
</dbReference>
<dbReference type="SUPFAM" id="SSF69318">
    <property type="entry name" value="Integrin alpha N-terminal domain"/>
    <property type="match status" value="1"/>
</dbReference>
<evidence type="ECO:0000256" key="1">
    <source>
        <dbReference type="ARBA" id="ARBA00004613"/>
    </source>
</evidence>
<feature type="domain" description="Insecticide toxin TcdB middle/C-terminal" evidence="5">
    <location>
        <begin position="864"/>
        <end position="1009"/>
    </location>
</feature>
<evidence type="ECO:0000313" key="8">
    <source>
        <dbReference type="Proteomes" id="UP000193675"/>
    </source>
</evidence>
<evidence type="ECO:0000256" key="4">
    <source>
        <dbReference type="SAM" id="MobiDB-lite"/>
    </source>
</evidence>
<feature type="domain" description="Insecticide toxin TcdB middle/N-terminal" evidence="6">
    <location>
        <begin position="660"/>
        <end position="798"/>
    </location>
</feature>
<dbReference type="Pfam" id="PF12256">
    <property type="entry name" value="TcdB_toxin_midN"/>
    <property type="match status" value="1"/>
</dbReference>
<dbReference type="InterPro" id="IPR022044">
    <property type="entry name" value="TcdB_toxin_mid/C"/>
</dbReference>
<dbReference type="Proteomes" id="UP000193675">
    <property type="component" value="Unassembled WGS sequence"/>
</dbReference>
<dbReference type="RefSeq" id="WP_084857993.1">
    <property type="nucleotide sequence ID" value="NZ_NBWC01000025.1"/>
</dbReference>
<feature type="region of interest" description="Disordered" evidence="4">
    <location>
        <begin position="1"/>
        <end position="28"/>
    </location>
</feature>
<accession>A0A1X0ZSU3</accession>
<keyword evidence="3" id="KW-0843">Virulence</keyword>
<sequence length="1458" mass="158977">MSDTPAAPLGTSREPLFTPPALPKGGGTVSAGGGMLSVGNADGAAGWSLPLPLPIGRELSPQLTLGYSSSGGNDAFGAGWSCSPPAVFRMSRFGIPRYNEDDRLAGPDGEEILRAKGAPRVEATLPFSAKTAPHIVTNWVSRSGGRDERLEHWRAQAAPESPGFWLNYHADGSITLFGWSASARLSDPHDPARVAGWYAEETVSAKGEHVVYTYRGEDAVGCNEDERIAHPKVASQYLTGVYAMNATPASALLVPEQAFRADDFMRVMLLDYGERGTDLDTPPPFASTAQWPVREDCLSFWRWGFNNRIRRLCHDVLLWHRTRMMAGESDPTPTLVSRLHLSYEPSAIATLLVAARQVAYEPDGTPLALPPVEFELSRPGREAPQWEALPELDGFSPPHWQMADLYGEGVPGLLYQDGGAWRYRAPERKGEPTTDTVTWGEPQVLPLTPSLAGGSLTDLNGDGRPEWLVTQPGLQGSFTLSPDGHWGSFIALQAMPTELLHPSAQLADLTGGGLQDVVMIGPRSVRLWASAASAGWRAGSETGYDGDTPLPMQGGEHRLVAFADPAGSGQQHLLEITGQGVTYWPSLGHGRFGEPVRVPGFAVNDFVASRVFLGDTDGSGTTDILYVTPDRIRVFISESGNRFVEGPSVPAPAGVILDDTCLLQVTDLRGQGTAELVLTVPHMAPRTWTYRFNDSRPWLLAEVCTNTGSRTLFHYRSSAQGWLDEKAALKAQGKPAVCRLPFPVHILSRVTAIDDISGLRTVSGMRYLQGIWDGVEREFRGFARLIQTDTLSDAQGTGVQRSPAAQVHSWFLSGIEAYDGVQEGAFAGQGSVEGDFTLNPLRITRLDAGGQDEPVEPEGEVRRWLLRALKGRPVRTETYGLDGSALASQPYSITRQRWQVRMYETADAGRPAALVTPVETLTFATERIVQDPVVSQSVVLEQDRYGNVVRAVEVRYPRRPAPTPSPYPDTLPEGLELAARAPQQQPTWLTLTRNRLHNLDTGHSHVVGLVESTRTDVLQLTPSQVPQGGFSIESLSSAGGPLDDLGNATLASHVRTQWCDEAGNPSVVPIRQALAAYTETAMLDEACVEVFKSLMSDEALVRMLEQAGYHAVALPEDGLRVHTGRHGLARYLGAAGFYRLAGVRESELVGETLIEWTPHALQVAKVTDAAGLQTALRYDWRFLTPTSLTDPNDNVREVVVDALGRVSQTRFHGTEQGIMTGYCSGRAFVVPETVEGMLALKGGDVPVATAHRVVADSWMPLARDRQGHPLASRIGELALRRLARAYKLGQVDLAKGRVPPHICSLQTDRYDGDPQQQVRLNVTYSDGSGNLLQTAVLHPPGDALVRTPEGGLEAGTDGKAVTRHALVRWAVTGKTEYDNKGQPVRTWLPFYLDDWRPVYDDSAREGVYADTHLYDALGRVYRVITAAGWERRTQFYPWFTVAEDENDTAHDVLREREA</sequence>
<dbReference type="GO" id="GO:0005576">
    <property type="term" value="C:extracellular region"/>
    <property type="evidence" value="ECO:0007669"/>
    <property type="project" value="UniProtKB-SubCell"/>
</dbReference>
<dbReference type="GO" id="GO:0005737">
    <property type="term" value="C:cytoplasm"/>
    <property type="evidence" value="ECO:0007669"/>
    <property type="project" value="InterPro"/>
</dbReference>
<protein>
    <recommendedName>
        <fullName evidence="9">Toxin</fullName>
    </recommendedName>
</protein>
<evidence type="ECO:0000256" key="2">
    <source>
        <dbReference type="ARBA" id="ARBA00022525"/>
    </source>
</evidence>